<dbReference type="AlphaFoldDB" id="A0A448X8H2"/>
<evidence type="ECO:0000313" key="2">
    <source>
        <dbReference type="EMBL" id="VEL30670.1"/>
    </source>
</evidence>
<proteinExistence type="predicted"/>
<dbReference type="EMBL" id="CAAALY010114365">
    <property type="protein sequence ID" value="VEL30670.1"/>
    <property type="molecule type" value="Genomic_DNA"/>
</dbReference>
<organism evidence="2 3">
    <name type="scientific">Protopolystoma xenopodis</name>
    <dbReference type="NCBI Taxonomy" id="117903"/>
    <lineage>
        <taxon>Eukaryota</taxon>
        <taxon>Metazoa</taxon>
        <taxon>Spiralia</taxon>
        <taxon>Lophotrochozoa</taxon>
        <taxon>Platyhelminthes</taxon>
        <taxon>Monogenea</taxon>
        <taxon>Polyopisthocotylea</taxon>
        <taxon>Polystomatidea</taxon>
        <taxon>Polystomatidae</taxon>
        <taxon>Protopolystoma</taxon>
    </lineage>
</organism>
<dbReference type="Proteomes" id="UP000784294">
    <property type="component" value="Unassembled WGS sequence"/>
</dbReference>
<feature type="compositionally biased region" description="Polar residues" evidence="1">
    <location>
        <begin position="103"/>
        <end position="120"/>
    </location>
</feature>
<sequence>MMGSSDEHIVSDPIQPGGLGLTFDSDEISSALNSLDFKLAEVAAATAAAAASTAEVESGDADLVQSGYLTFEETDDAGFVADDEEEDNEGGRDFGEKLVGRSTARTSRKANSASALSSIDFSEKDEECEAEWSAVSQSGQVESLAVRLHSQILKEAERQSQLNPQTHADLNTCLPNHAWEFDVQGESQDRSGDNSASR</sequence>
<comment type="caution">
    <text evidence="2">The sequence shown here is derived from an EMBL/GenBank/DDBJ whole genome shotgun (WGS) entry which is preliminary data.</text>
</comment>
<evidence type="ECO:0000313" key="3">
    <source>
        <dbReference type="Proteomes" id="UP000784294"/>
    </source>
</evidence>
<accession>A0A448X8H2</accession>
<feature type="compositionally biased region" description="Basic and acidic residues" evidence="1">
    <location>
        <begin position="89"/>
        <end position="99"/>
    </location>
</feature>
<name>A0A448X8H2_9PLAT</name>
<reference evidence="2" key="1">
    <citation type="submission" date="2018-11" db="EMBL/GenBank/DDBJ databases">
        <authorList>
            <consortium name="Pathogen Informatics"/>
        </authorList>
    </citation>
    <scope>NUCLEOTIDE SEQUENCE</scope>
</reference>
<evidence type="ECO:0000256" key="1">
    <source>
        <dbReference type="SAM" id="MobiDB-lite"/>
    </source>
</evidence>
<feature type="region of interest" description="Disordered" evidence="1">
    <location>
        <begin position="83"/>
        <end position="120"/>
    </location>
</feature>
<protein>
    <submittedName>
        <fullName evidence="2">Uncharacterized protein</fullName>
    </submittedName>
</protein>
<gene>
    <name evidence="2" type="ORF">PXEA_LOCUS24110</name>
</gene>
<keyword evidence="3" id="KW-1185">Reference proteome</keyword>